<evidence type="ECO:0000256" key="3">
    <source>
        <dbReference type="ARBA" id="ARBA00022723"/>
    </source>
</evidence>
<feature type="compositionally biased region" description="Basic and acidic residues" evidence="13">
    <location>
        <begin position="1558"/>
        <end position="1576"/>
    </location>
</feature>
<feature type="compositionally biased region" description="Basic residues" evidence="13">
    <location>
        <begin position="347"/>
        <end position="359"/>
    </location>
</feature>
<dbReference type="SMART" id="SM00355">
    <property type="entry name" value="ZnF_C2H2"/>
    <property type="match status" value="16"/>
</dbReference>
<dbReference type="FunFam" id="3.30.160.60:FF:000487">
    <property type="entry name" value="ras-responsive element-binding protein 1 isoform X1"/>
    <property type="match status" value="1"/>
</dbReference>
<dbReference type="PANTHER" id="PTHR46451:SF1">
    <property type="entry name" value="RAS-RESPONSIVE ELEMENT-BINDING PROTEIN 1"/>
    <property type="match status" value="1"/>
</dbReference>
<feature type="compositionally biased region" description="Basic and acidic residues" evidence="13">
    <location>
        <begin position="1411"/>
        <end position="1424"/>
    </location>
</feature>
<feature type="region of interest" description="Disordered" evidence="13">
    <location>
        <begin position="1525"/>
        <end position="1624"/>
    </location>
</feature>
<feature type="domain" description="C2H2-type" evidence="14">
    <location>
        <begin position="917"/>
        <end position="944"/>
    </location>
</feature>
<evidence type="ECO:0000256" key="5">
    <source>
        <dbReference type="ARBA" id="ARBA00022771"/>
    </source>
</evidence>
<dbReference type="PANTHER" id="PTHR46451">
    <property type="entry name" value="RAS-RESPONSIVE ELEMENT-BINDING PROTEIN 1"/>
    <property type="match status" value="1"/>
</dbReference>
<feature type="domain" description="C2H2-type" evidence="14">
    <location>
        <begin position="947"/>
        <end position="975"/>
    </location>
</feature>
<dbReference type="FunFam" id="3.30.160.60:FF:003785">
    <property type="entry name" value="Ras-responsive element-binding protein 1b"/>
    <property type="match status" value="1"/>
</dbReference>
<dbReference type="Pfam" id="PF13912">
    <property type="entry name" value="zf-C2H2_6"/>
    <property type="match status" value="2"/>
</dbReference>
<keyword evidence="8" id="KW-0238">DNA-binding</keyword>
<accession>A0A3N0XMW7</accession>
<comment type="caution">
    <text evidence="15">The sequence shown here is derived from an EMBL/GenBank/DDBJ whole genome shotgun (WGS) entry which is preliminary data.</text>
</comment>
<keyword evidence="9" id="KW-0804">Transcription</keyword>
<proteinExistence type="inferred from homology"/>
<keyword evidence="6" id="KW-0862">Zinc</keyword>
<dbReference type="PROSITE" id="PS50157">
    <property type="entry name" value="ZINC_FINGER_C2H2_2"/>
    <property type="match status" value="12"/>
</dbReference>
<dbReference type="FunFam" id="3.30.160.60:FF:002109">
    <property type="entry name" value="ras-responsive element-binding protein 1 isoform X1"/>
    <property type="match status" value="1"/>
</dbReference>
<evidence type="ECO:0000259" key="14">
    <source>
        <dbReference type="PROSITE" id="PS50157"/>
    </source>
</evidence>
<keyword evidence="7" id="KW-0805">Transcription regulation</keyword>
<dbReference type="PROSITE" id="PS00028">
    <property type="entry name" value="ZINC_FINGER_C2H2_1"/>
    <property type="match status" value="14"/>
</dbReference>
<feature type="compositionally biased region" description="Polar residues" evidence="13">
    <location>
        <begin position="96"/>
        <end position="112"/>
    </location>
</feature>
<evidence type="ECO:0000313" key="16">
    <source>
        <dbReference type="Proteomes" id="UP000281406"/>
    </source>
</evidence>
<feature type="compositionally biased region" description="Acidic residues" evidence="13">
    <location>
        <begin position="1588"/>
        <end position="1602"/>
    </location>
</feature>
<feature type="compositionally biased region" description="Polar residues" evidence="13">
    <location>
        <begin position="27"/>
        <end position="44"/>
    </location>
</feature>
<feature type="region of interest" description="Disordered" evidence="13">
    <location>
        <begin position="87"/>
        <end position="120"/>
    </location>
</feature>
<feature type="domain" description="C2H2-type" evidence="14">
    <location>
        <begin position="833"/>
        <end position="860"/>
    </location>
</feature>
<feature type="region of interest" description="Disordered" evidence="13">
    <location>
        <begin position="1372"/>
        <end position="1512"/>
    </location>
</feature>
<dbReference type="FunFam" id="3.30.160.60:FF:001782">
    <property type="entry name" value="Ras-responsive element-binding protein 1a"/>
    <property type="match status" value="1"/>
</dbReference>
<dbReference type="GO" id="GO:0001228">
    <property type="term" value="F:DNA-binding transcription activator activity, RNA polymerase II-specific"/>
    <property type="evidence" value="ECO:0007669"/>
    <property type="project" value="TreeGrafter"/>
</dbReference>
<evidence type="ECO:0000256" key="2">
    <source>
        <dbReference type="ARBA" id="ARBA00006991"/>
    </source>
</evidence>
<dbReference type="GO" id="GO:0005634">
    <property type="term" value="C:nucleus"/>
    <property type="evidence" value="ECO:0007669"/>
    <property type="project" value="UniProtKB-SubCell"/>
</dbReference>
<feature type="region of interest" description="Disordered" evidence="13">
    <location>
        <begin position="683"/>
        <end position="760"/>
    </location>
</feature>
<keyword evidence="5 12" id="KW-0863">Zinc-finger</keyword>
<sequence length="1820" mass="198776">MENSAEETRTESANCTLTGEEVEQSDDVQSPAPTETQTTHTEGSASVEEEGNEWENGQNRADGEMHVADGVDLSSINSMMNTVMKTPQLNGGVDSAHTTPNKVPVKSPSTNRSGRKTQEAKDDGGCIVCPLCDKGFQTQHQLTMHIRQHNTDSGNSDHCCSICGKSLSSASSLDRHMLVHSGERPYKCTVCHQTFTTNGNMHSTLKHGKEPEDTLSQSGCVSTGAEQATGAFLDSFLWKLSVTLNLGLNFHKNEPKTLALTRSLRANGHAGERALQEVKGDFKTPPPPVASPSFGHGIFSQQALLMEEQFADLAVLVFCDWSEARHMKIHEKDSASSIPSSPTLSPPKRRRPSAAKRKLSHDEDREKTEEPSSKKVLEDSGADEQGLNKGQEEVLTCPICFKSLTCKNDFDTHMETHPDTTLRCDLCCISFRTHRSLLRHNAATHKQLPTDPNGQPFIQNNPSIPLGFNDLAFIDFSCQKFPRIAQIWCETNLRRCTGKFHRFVCDTCDKAFPLSSALDLHKASHGTSSGTQETTSPLIMKDELPAPEKSSFMDSLGLKHISKIKPVPSEEDALQAKLDSIRVIHVEPNQSTVPQEAGLAGGVNLSLVDPATLHGLSHQEALKLLSLQPFQTGFLVQPDGGMVVKPVCGESSMELADIQQILKVASAAPNQISLPPLSKAPCSAVQSGYKQMPPLKPKPLVAPRTSMVASTPPPLLNTQQASLGCISPSLPPPASHPLKTARDLSSSSSPSSANNQASAERIQMEAECMGDAHTPMDMDERHIKQENGKLEETTGKKGTSQKGSYPCRFCDQVFAFSGVLQAHMRYHLGNLPHQCNICDYVAPDKATLIRHLRTHSGERPYVCRLCHYPFTVKANCERHLRKKHMKNNRKEIEKNIKYVTSSTSTADVLEQAGTSETTCRFCGEDLKTFRALQIHLRTHNGCQRKPFECKRCGAAFLAKRNCIHHLLKQHPEVQEQDIEEHIITLLASSTQNSPNPSPLNGVSPSTVVQPIKVEDLNFYSVDMDQPLDFSNKSLGGSSAGSVSGSPGIKIEPVSYDSSMEPIDLSIPKIPRKKLKQDIEAALPREIKKEHSSISILAKALQADKSIDEKSQPLGCYQVPVALTSLTGSTNAAGRPLRLKPLLPKPSSAAVKELPPLASIAQIISSVSGAPDLLKRDNTNSLQADSDTHGKQESPDTLTEELSLESSKKRSRKRPSSSIAKEKPVMNATDPSIDLESSGEFASVERMLANTDANKFSAYLQTNTIELARKGGQQPSGSDEKEVKDDKHLPAQQTVQPHQSKGKKNAYSNSVQKMTCPFCPRVFPWASSLQRHMLTHTGQKPYPCPKCEAFFSTKSNCERHLLRKHGVSNRVLRRNGVIPKSKESEEGSPESAESTSETELPVGEAMDLTNSDPEKPVATDAEKPSPAKPTEAAVVEPLPHKEEEDPTALESLKHNDPEKEDGDSHSNNTLDLTFVSKPKDFKITEKDQPQSSPTADGDISDKTPQEESKFTCKSCKKSFRYAATLTRHEKVHQLDVASDPTNGPAQSLTKSGDPVVPSENKKEVTEEEVESLRKGTAENEGTGSVVESGSEEDKEERSDEEGAATEPKSAEGEIEEPGSKPDKRKKVCNICNKRFWSLQDLTRHMRSHTGERPYKCQTCERTFTLKHSLVRHQRIHQKLRGVDSDGSTCGLTGGPDEEGFSGRSASEGECTPTSTNPPSENESEVADTVKGEPTSQDKEEDCVATIPAVETEEFKPTSETGPAPATETPKEPPAEEQASDSPTTSDIEPSEGFIQGLLEIHTKPTTEHILPTSEPPLLGVK</sequence>
<dbReference type="FunFam" id="3.30.160.60:FF:000507">
    <property type="entry name" value="ras-responsive element-binding protein 1 isoform X2"/>
    <property type="match status" value="1"/>
</dbReference>
<feature type="compositionally biased region" description="Polar residues" evidence="13">
    <location>
        <begin position="1710"/>
        <end position="1719"/>
    </location>
</feature>
<feature type="region of interest" description="Disordered" evidence="13">
    <location>
        <begin position="1"/>
        <end position="62"/>
    </location>
</feature>
<protein>
    <recommendedName>
        <fullName evidence="11">Ras-responsive element-binding protein 1</fullName>
    </recommendedName>
</protein>
<feature type="domain" description="C2H2-type" evidence="14">
    <location>
        <begin position="127"/>
        <end position="154"/>
    </location>
</feature>
<evidence type="ECO:0000313" key="15">
    <source>
        <dbReference type="EMBL" id="ROI79386.1"/>
    </source>
</evidence>
<dbReference type="InterPro" id="IPR036236">
    <property type="entry name" value="Znf_C2H2_sf"/>
</dbReference>
<evidence type="ECO:0000256" key="13">
    <source>
        <dbReference type="SAM" id="MobiDB-lite"/>
    </source>
</evidence>
<feature type="compositionally biased region" description="Basic and acidic residues" evidence="13">
    <location>
        <begin position="1498"/>
        <end position="1509"/>
    </location>
</feature>
<dbReference type="GO" id="GO:0000122">
    <property type="term" value="P:negative regulation of transcription by RNA polymerase II"/>
    <property type="evidence" value="ECO:0007669"/>
    <property type="project" value="UniProtKB-ARBA"/>
</dbReference>
<dbReference type="FunFam" id="3.30.160.60:FF:001098">
    <property type="entry name" value="Ras responsive element binding protein 1"/>
    <property type="match status" value="1"/>
</dbReference>
<dbReference type="InterPro" id="IPR052795">
    <property type="entry name" value="RREB1"/>
</dbReference>
<keyword evidence="3" id="KW-0479">Metal-binding</keyword>
<keyword evidence="10" id="KW-0539">Nucleus</keyword>
<feature type="domain" description="C2H2-type" evidence="14">
    <location>
        <begin position="861"/>
        <end position="889"/>
    </location>
</feature>
<feature type="compositionally biased region" description="Polar residues" evidence="13">
    <location>
        <begin position="1538"/>
        <end position="1549"/>
    </location>
</feature>
<feature type="domain" description="C2H2-type" evidence="14">
    <location>
        <begin position="805"/>
        <end position="832"/>
    </location>
</feature>
<evidence type="ECO:0000256" key="10">
    <source>
        <dbReference type="ARBA" id="ARBA00023242"/>
    </source>
</evidence>
<feature type="compositionally biased region" description="Basic and acidic residues" evidence="13">
    <location>
        <begin position="1476"/>
        <end position="1487"/>
    </location>
</feature>
<dbReference type="InterPro" id="IPR013087">
    <property type="entry name" value="Znf_C2H2_type"/>
</dbReference>
<feature type="compositionally biased region" description="Low complexity" evidence="13">
    <location>
        <begin position="1577"/>
        <end position="1587"/>
    </location>
</feature>
<dbReference type="FunFam" id="3.30.160.60:FF:000599">
    <property type="entry name" value="ras-responsive element-binding protein 1 isoform X1"/>
    <property type="match status" value="1"/>
</dbReference>
<feature type="region of interest" description="Disordered" evidence="13">
    <location>
        <begin position="1267"/>
        <end position="1306"/>
    </location>
</feature>
<gene>
    <name evidence="15" type="ORF">DPX16_7274</name>
</gene>
<comment type="subcellular location">
    <subcellularLocation>
        <location evidence="1">Nucleus</location>
    </subcellularLocation>
</comment>
<feature type="domain" description="C2H2-type" evidence="14">
    <location>
        <begin position="158"/>
        <end position="185"/>
    </location>
</feature>
<feature type="domain" description="C2H2-type" evidence="14">
    <location>
        <begin position="1509"/>
        <end position="1536"/>
    </location>
</feature>
<name>A0A3N0XMW7_ANAGA</name>
<reference evidence="15 16" key="1">
    <citation type="submission" date="2018-10" db="EMBL/GenBank/DDBJ databases">
        <title>Genome assembly for a Yunnan-Guizhou Plateau 3E fish, Anabarilius grahami (Regan), and its evolutionary and genetic applications.</title>
        <authorList>
            <person name="Jiang W."/>
        </authorList>
    </citation>
    <scope>NUCLEOTIDE SEQUENCE [LARGE SCALE GENOMIC DNA]</scope>
    <source>
        <strain evidence="15">AG-KIZ</strain>
        <tissue evidence="15">Muscle</tissue>
    </source>
</reference>
<feature type="compositionally biased region" description="Basic and acidic residues" evidence="13">
    <location>
        <begin position="360"/>
        <end position="378"/>
    </location>
</feature>
<evidence type="ECO:0000256" key="4">
    <source>
        <dbReference type="ARBA" id="ARBA00022737"/>
    </source>
</evidence>
<feature type="region of interest" description="Disordered" evidence="13">
    <location>
        <begin position="1174"/>
        <end position="1235"/>
    </location>
</feature>
<evidence type="ECO:0000256" key="6">
    <source>
        <dbReference type="ARBA" id="ARBA00022833"/>
    </source>
</evidence>
<dbReference type="SUPFAM" id="SSF57667">
    <property type="entry name" value="beta-beta-alpha zinc fingers"/>
    <property type="match status" value="6"/>
</dbReference>
<evidence type="ECO:0000256" key="7">
    <source>
        <dbReference type="ARBA" id="ARBA00023015"/>
    </source>
</evidence>
<dbReference type="EMBL" id="RJVU01068486">
    <property type="protein sequence ID" value="ROI79386.1"/>
    <property type="molecule type" value="Genomic_DNA"/>
</dbReference>
<keyword evidence="16" id="KW-1185">Reference proteome</keyword>
<dbReference type="GO" id="GO:0008270">
    <property type="term" value="F:zinc ion binding"/>
    <property type="evidence" value="ECO:0007669"/>
    <property type="project" value="UniProtKB-KW"/>
</dbReference>
<feature type="compositionally biased region" description="Low complexity" evidence="13">
    <location>
        <begin position="1756"/>
        <end position="1766"/>
    </location>
</feature>
<keyword evidence="4" id="KW-0677">Repeat</keyword>
<dbReference type="Pfam" id="PF00096">
    <property type="entry name" value="zf-C2H2"/>
    <property type="match status" value="6"/>
</dbReference>
<feature type="domain" description="C2H2-type" evidence="14">
    <location>
        <begin position="1313"/>
        <end position="1340"/>
    </location>
</feature>
<evidence type="ECO:0000256" key="1">
    <source>
        <dbReference type="ARBA" id="ARBA00004123"/>
    </source>
</evidence>
<feature type="compositionally biased region" description="Basic and acidic residues" evidence="13">
    <location>
        <begin position="1"/>
        <end position="10"/>
    </location>
</feature>
<feature type="domain" description="C2H2-type" evidence="14">
    <location>
        <begin position="1653"/>
        <end position="1680"/>
    </location>
</feature>
<dbReference type="OrthoDB" id="3069995at2759"/>
<feature type="compositionally biased region" description="Low complexity" evidence="13">
    <location>
        <begin position="1388"/>
        <end position="1398"/>
    </location>
</feature>
<dbReference type="GO" id="GO:0051094">
    <property type="term" value="P:positive regulation of developmental process"/>
    <property type="evidence" value="ECO:0007669"/>
    <property type="project" value="UniProtKB-ARBA"/>
</dbReference>
<feature type="compositionally biased region" description="Basic and acidic residues" evidence="13">
    <location>
        <begin position="1277"/>
        <end position="1288"/>
    </location>
</feature>
<comment type="similarity">
    <text evidence="2">Belongs to the krueppel C2H2-type zinc-finger protein family.</text>
</comment>
<feature type="compositionally biased region" description="Low complexity" evidence="13">
    <location>
        <begin position="745"/>
        <end position="759"/>
    </location>
</feature>
<feature type="domain" description="C2H2-type" evidence="14">
    <location>
        <begin position="1625"/>
        <end position="1652"/>
    </location>
</feature>
<feature type="region of interest" description="Disordered" evidence="13">
    <location>
        <begin position="330"/>
        <end position="388"/>
    </location>
</feature>
<organism evidence="15 16">
    <name type="scientific">Anabarilius grahami</name>
    <name type="common">Kanglang fish</name>
    <name type="synonym">Barilius grahami</name>
    <dbReference type="NCBI Taxonomy" id="495550"/>
    <lineage>
        <taxon>Eukaryota</taxon>
        <taxon>Metazoa</taxon>
        <taxon>Chordata</taxon>
        <taxon>Craniata</taxon>
        <taxon>Vertebrata</taxon>
        <taxon>Euteleostomi</taxon>
        <taxon>Actinopterygii</taxon>
        <taxon>Neopterygii</taxon>
        <taxon>Teleostei</taxon>
        <taxon>Ostariophysi</taxon>
        <taxon>Cypriniformes</taxon>
        <taxon>Xenocyprididae</taxon>
        <taxon>Xenocypridinae</taxon>
        <taxon>Xenocypridinae incertae sedis</taxon>
        <taxon>Anabarilius</taxon>
    </lineage>
</organism>
<evidence type="ECO:0000256" key="11">
    <source>
        <dbReference type="ARBA" id="ARBA00072640"/>
    </source>
</evidence>
<evidence type="ECO:0000256" key="12">
    <source>
        <dbReference type="PROSITE-ProRule" id="PRU00042"/>
    </source>
</evidence>
<feature type="domain" description="C2H2-type" evidence="14">
    <location>
        <begin position="503"/>
        <end position="525"/>
    </location>
</feature>
<dbReference type="Gene3D" id="3.30.160.60">
    <property type="entry name" value="Classic Zinc Finger"/>
    <property type="match status" value="12"/>
</dbReference>
<dbReference type="FunFam" id="3.30.160.60:FF:000682">
    <property type="entry name" value="ras-responsive element-binding protein 1 isoform X1"/>
    <property type="match status" value="1"/>
</dbReference>
<evidence type="ECO:0000256" key="9">
    <source>
        <dbReference type="ARBA" id="ARBA00023163"/>
    </source>
</evidence>
<feature type="region of interest" description="Disordered" evidence="13">
    <location>
        <begin position="1680"/>
        <end position="1820"/>
    </location>
</feature>
<evidence type="ECO:0000256" key="8">
    <source>
        <dbReference type="ARBA" id="ARBA00023125"/>
    </source>
</evidence>
<dbReference type="Proteomes" id="UP000281406">
    <property type="component" value="Unassembled WGS sequence"/>
</dbReference>
<dbReference type="GO" id="GO:0000978">
    <property type="term" value="F:RNA polymerase II cis-regulatory region sequence-specific DNA binding"/>
    <property type="evidence" value="ECO:0007669"/>
    <property type="project" value="TreeGrafter"/>
</dbReference>